<name>A0A8J7GVA3_9ACTN</name>
<organism evidence="1 2">
    <name type="scientific">Longispora fulva</name>
    <dbReference type="NCBI Taxonomy" id="619741"/>
    <lineage>
        <taxon>Bacteria</taxon>
        <taxon>Bacillati</taxon>
        <taxon>Actinomycetota</taxon>
        <taxon>Actinomycetes</taxon>
        <taxon>Micromonosporales</taxon>
        <taxon>Micromonosporaceae</taxon>
        <taxon>Longispora</taxon>
    </lineage>
</organism>
<protein>
    <submittedName>
        <fullName evidence="1">Uncharacterized protein</fullName>
    </submittedName>
</protein>
<accession>A0A8J7GVA3</accession>
<proteinExistence type="predicted"/>
<dbReference type="RefSeq" id="WP_231398948.1">
    <property type="nucleotide sequence ID" value="NZ_BONS01000012.1"/>
</dbReference>
<dbReference type="EMBL" id="JADOUF010000001">
    <property type="protein sequence ID" value="MBG6139199.1"/>
    <property type="molecule type" value="Genomic_DNA"/>
</dbReference>
<dbReference type="AlphaFoldDB" id="A0A8J7GVA3"/>
<evidence type="ECO:0000313" key="2">
    <source>
        <dbReference type="Proteomes" id="UP000622552"/>
    </source>
</evidence>
<reference evidence="1" key="1">
    <citation type="submission" date="2020-11" db="EMBL/GenBank/DDBJ databases">
        <title>Sequencing the genomes of 1000 actinobacteria strains.</title>
        <authorList>
            <person name="Klenk H.-P."/>
        </authorList>
    </citation>
    <scope>NUCLEOTIDE SEQUENCE</scope>
    <source>
        <strain evidence="1">DSM 45356</strain>
    </source>
</reference>
<evidence type="ECO:0000313" key="1">
    <source>
        <dbReference type="EMBL" id="MBG6139199.1"/>
    </source>
</evidence>
<dbReference type="Proteomes" id="UP000622552">
    <property type="component" value="Unassembled WGS sequence"/>
</dbReference>
<comment type="caution">
    <text evidence="1">The sequence shown here is derived from an EMBL/GenBank/DDBJ whole genome shotgun (WGS) entry which is preliminary data.</text>
</comment>
<keyword evidence="2" id="KW-1185">Reference proteome</keyword>
<sequence>MTDSLPVTTVVMSGDLPATTVSDGRQLFDAMMAEVLAVAHQFGHRQHIHLAWLAVRRYGAGPAIALVSEGIERTARSAGAPQKYHATVTRAWIELVSRHMDAGTDDFDSFLTRHDGLLDKSLLSRHYRSVTLASAEARSGWVEPDLEPLPPSSAAIDGFTAGHPR</sequence>
<gene>
    <name evidence="1" type="ORF">IW245_005393</name>
</gene>